<protein>
    <submittedName>
        <fullName evidence="4">Uncharacterized protein</fullName>
    </submittedName>
</protein>
<gene>
    <name evidence="4" type="ORF">METZ01_LOCUS29884</name>
</gene>
<name>A0A381QDD6_9ZZZZ</name>
<evidence type="ECO:0000259" key="3">
    <source>
        <dbReference type="Pfam" id="PF25975"/>
    </source>
</evidence>
<dbReference type="FunFam" id="2.40.30.170:FF:000010">
    <property type="entry name" value="Efflux RND transporter periplasmic adaptor subunit"/>
    <property type="match status" value="1"/>
</dbReference>
<dbReference type="GO" id="GO:0015562">
    <property type="term" value="F:efflux transmembrane transporter activity"/>
    <property type="evidence" value="ECO:0007669"/>
    <property type="project" value="TreeGrafter"/>
</dbReference>
<dbReference type="NCBIfam" id="TIGR01730">
    <property type="entry name" value="RND_mfp"/>
    <property type="match status" value="1"/>
</dbReference>
<feature type="non-terminal residue" evidence="4">
    <location>
        <position position="337"/>
    </location>
</feature>
<dbReference type="InterPro" id="IPR006143">
    <property type="entry name" value="RND_pump_MFP"/>
</dbReference>
<dbReference type="EMBL" id="UINC01001300">
    <property type="protein sequence ID" value="SUZ77030.1"/>
    <property type="molecule type" value="Genomic_DNA"/>
</dbReference>
<dbReference type="SUPFAM" id="SSF111369">
    <property type="entry name" value="HlyD-like secretion proteins"/>
    <property type="match status" value="1"/>
</dbReference>
<reference evidence="4" key="1">
    <citation type="submission" date="2018-05" db="EMBL/GenBank/DDBJ databases">
        <authorList>
            <person name="Lanie J.A."/>
            <person name="Ng W.-L."/>
            <person name="Kazmierczak K.M."/>
            <person name="Andrzejewski T.M."/>
            <person name="Davidsen T.M."/>
            <person name="Wayne K.J."/>
            <person name="Tettelin H."/>
            <person name="Glass J.I."/>
            <person name="Rusch D."/>
            <person name="Podicherti R."/>
            <person name="Tsui H.-C.T."/>
            <person name="Winkler M.E."/>
        </authorList>
    </citation>
    <scope>NUCLEOTIDE SEQUENCE</scope>
</reference>
<feature type="domain" description="CzcB-like C-terminal circularly permuted SH3-like" evidence="3">
    <location>
        <begin position="281"/>
        <end position="336"/>
    </location>
</feature>
<dbReference type="PROSITE" id="PS51257">
    <property type="entry name" value="PROKAR_LIPOPROTEIN"/>
    <property type="match status" value="1"/>
</dbReference>
<organism evidence="4">
    <name type="scientific">marine metagenome</name>
    <dbReference type="NCBI Taxonomy" id="408172"/>
    <lineage>
        <taxon>unclassified sequences</taxon>
        <taxon>metagenomes</taxon>
        <taxon>ecological metagenomes</taxon>
    </lineage>
</organism>
<dbReference type="PANTHER" id="PTHR30469">
    <property type="entry name" value="MULTIDRUG RESISTANCE PROTEIN MDTA"/>
    <property type="match status" value="1"/>
</dbReference>
<dbReference type="InterPro" id="IPR058792">
    <property type="entry name" value="Beta-barrel_RND_2"/>
</dbReference>
<dbReference type="GO" id="GO:1990281">
    <property type="term" value="C:efflux pump complex"/>
    <property type="evidence" value="ECO:0007669"/>
    <property type="project" value="TreeGrafter"/>
</dbReference>
<dbReference type="Pfam" id="PF25954">
    <property type="entry name" value="Beta-barrel_RND_2"/>
    <property type="match status" value="1"/>
</dbReference>
<dbReference type="AlphaFoldDB" id="A0A381QDD6"/>
<proteinExistence type="inferred from homology"/>
<evidence type="ECO:0000256" key="1">
    <source>
        <dbReference type="ARBA" id="ARBA00009477"/>
    </source>
</evidence>
<dbReference type="Gene3D" id="2.40.30.170">
    <property type="match status" value="1"/>
</dbReference>
<dbReference type="InterPro" id="IPR058649">
    <property type="entry name" value="CzcB_C"/>
</dbReference>
<accession>A0A381QDD6</accession>
<evidence type="ECO:0000259" key="2">
    <source>
        <dbReference type="Pfam" id="PF25954"/>
    </source>
</evidence>
<dbReference type="Pfam" id="PF25975">
    <property type="entry name" value="CzcB_C"/>
    <property type="match status" value="1"/>
</dbReference>
<sequence length="337" mass="37064">MKSPQFPLLFLLMLMVGGCEVQTEERVIDLVVPVTVQPVARGTIESFVSTTGSLRASRSADILVEVRGDLFYVEDASGKKPVEGTRVDGGDHIARIESEEYVNGIRQESRQLGLQNAQNNLAEKQALFDEGLAVASEVQAAQKTVADAESDITDAQIQLGKLNVYAPLSGYMTALVDTTEDTIVEANTVIGQVVDYRQVITDLKIPNSQMPYIDLGQEVRVINYAFRDQTFIGAVSVLDPTLDPTTRTFRIEVAVNNPGLVLRPGMFIKADIVVEQRADIIVIPKQLVLSRQNRSVVFVEEEGRAQQRNIETGLSNDLMVEVIAGLSEGERLITRNF</sequence>
<comment type="similarity">
    <text evidence="1">Belongs to the membrane fusion protein (MFP) (TC 8.A.1) family.</text>
</comment>
<evidence type="ECO:0000313" key="4">
    <source>
        <dbReference type="EMBL" id="SUZ77030.1"/>
    </source>
</evidence>
<feature type="domain" description="CusB-like beta-barrel" evidence="2">
    <location>
        <begin position="203"/>
        <end position="272"/>
    </location>
</feature>
<dbReference type="Gene3D" id="2.40.420.20">
    <property type="match status" value="1"/>
</dbReference>
<feature type="non-terminal residue" evidence="4">
    <location>
        <position position="1"/>
    </location>
</feature>